<gene>
    <name evidence="1" type="ORF">M23134_00846</name>
</gene>
<proteinExistence type="predicted"/>
<dbReference type="Proteomes" id="UP000004095">
    <property type="component" value="Unassembled WGS sequence"/>
</dbReference>
<evidence type="ECO:0000313" key="2">
    <source>
        <dbReference type="Proteomes" id="UP000004095"/>
    </source>
</evidence>
<dbReference type="AlphaFoldDB" id="A1ZUK6"/>
<sequence>MAKKTNQKVKKQYSPLFFDCLQKLLLLLSGEKIFPDKLVH</sequence>
<keyword evidence="2" id="KW-1185">Reference proteome</keyword>
<organism evidence="1 2">
    <name type="scientific">Microscilla marina ATCC 23134</name>
    <dbReference type="NCBI Taxonomy" id="313606"/>
    <lineage>
        <taxon>Bacteria</taxon>
        <taxon>Pseudomonadati</taxon>
        <taxon>Bacteroidota</taxon>
        <taxon>Cytophagia</taxon>
        <taxon>Cytophagales</taxon>
        <taxon>Microscillaceae</taxon>
        <taxon>Microscilla</taxon>
    </lineage>
</organism>
<reference evidence="1 2" key="1">
    <citation type="submission" date="2007-01" db="EMBL/GenBank/DDBJ databases">
        <authorList>
            <person name="Haygood M."/>
            <person name="Podell S."/>
            <person name="Anderson C."/>
            <person name="Hopkinson B."/>
            <person name="Roe K."/>
            <person name="Barbeau K."/>
            <person name="Gaasterland T."/>
            <person name="Ferriera S."/>
            <person name="Johnson J."/>
            <person name="Kravitz S."/>
            <person name="Beeson K."/>
            <person name="Sutton G."/>
            <person name="Rogers Y.-H."/>
            <person name="Friedman R."/>
            <person name="Frazier M."/>
            <person name="Venter J.C."/>
        </authorList>
    </citation>
    <scope>NUCLEOTIDE SEQUENCE [LARGE SCALE GENOMIC DNA]</scope>
    <source>
        <strain evidence="1 2">ATCC 23134</strain>
    </source>
</reference>
<evidence type="ECO:0000313" key="1">
    <source>
        <dbReference type="EMBL" id="EAY25892.1"/>
    </source>
</evidence>
<protein>
    <submittedName>
        <fullName evidence="1">Uncharacterized protein</fullName>
    </submittedName>
</protein>
<accession>A1ZUK6</accession>
<name>A1ZUK6_MICM2</name>
<dbReference type="EMBL" id="AAWS01000041">
    <property type="protein sequence ID" value="EAY25892.1"/>
    <property type="molecule type" value="Genomic_DNA"/>
</dbReference>
<comment type="caution">
    <text evidence="1">The sequence shown here is derived from an EMBL/GenBank/DDBJ whole genome shotgun (WGS) entry which is preliminary data.</text>
</comment>